<dbReference type="PANTHER" id="PTHR10404:SF46">
    <property type="entry name" value="VACUOLAR PROTEIN SORTING-ASSOCIATED PROTEIN 70"/>
    <property type="match status" value="1"/>
</dbReference>
<organism evidence="1 2">
    <name type="scientific">Wuchereria bancrofti</name>
    <dbReference type="NCBI Taxonomy" id="6293"/>
    <lineage>
        <taxon>Eukaryota</taxon>
        <taxon>Metazoa</taxon>
        <taxon>Ecdysozoa</taxon>
        <taxon>Nematoda</taxon>
        <taxon>Chromadorea</taxon>
        <taxon>Rhabditida</taxon>
        <taxon>Spirurina</taxon>
        <taxon>Spiruromorpha</taxon>
        <taxon>Filarioidea</taxon>
        <taxon>Onchocercidae</taxon>
        <taxon>Wuchereria</taxon>
    </lineage>
</organism>
<sequence>MKITNWRPARIIIFRNWDAEKYDLIGSTEFVEEYANLLNQRTNPFFNKKQLKKIFVPKDQSNLLHVIRLYPFMAEISKLIPNPTESEKKSGRKTLHDIWSFKQKVEHFLQIDTFRTARNDDGRILSARLNAFQISKYI</sequence>
<proteinExistence type="predicted"/>
<dbReference type="GO" id="GO:0004180">
    <property type="term" value="F:carboxypeptidase activity"/>
    <property type="evidence" value="ECO:0007669"/>
    <property type="project" value="TreeGrafter"/>
</dbReference>
<evidence type="ECO:0000313" key="2">
    <source>
        <dbReference type="WBParaSite" id="mrna-Wban_01228"/>
    </source>
</evidence>
<dbReference type="Gene3D" id="3.40.630.10">
    <property type="entry name" value="Zn peptidases"/>
    <property type="match status" value="1"/>
</dbReference>
<reference evidence="1" key="2">
    <citation type="journal article" date="2016" name="Mol. Ecol.">
        <title>Population genomics of the filarial nematode parasite Wuchereria bancrofti from mosquitoes.</title>
        <authorList>
            <person name="Small S.T."/>
            <person name="Reimer L.J."/>
            <person name="Tisch D.J."/>
            <person name="King C.L."/>
            <person name="Christensen B.M."/>
            <person name="Siba P.M."/>
            <person name="Kazura J.W."/>
            <person name="Serre D."/>
            <person name="Zimmerman P.A."/>
        </authorList>
    </citation>
    <scope>NUCLEOTIDE SEQUENCE</scope>
    <source>
        <strain evidence="1">pt0022</strain>
    </source>
</reference>
<name>A0AAF5PIM8_WUCBA</name>
<protein>
    <submittedName>
        <fullName evidence="2">Uncharacterized protein</fullName>
    </submittedName>
</protein>
<dbReference type="WBParaSite" id="mrna-Wban_01228">
    <property type="protein sequence ID" value="mrna-Wban_01228"/>
    <property type="gene ID" value="Wban_01228"/>
</dbReference>
<dbReference type="Proteomes" id="UP000093561">
    <property type="component" value="Unassembled WGS sequence"/>
</dbReference>
<reference evidence="2" key="3">
    <citation type="submission" date="2024-02" db="UniProtKB">
        <authorList>
            <consortium name="WormBaseParasite"/>
        </authorList>
    </citation>
    <scope>IDENTIFICATION</scope>
    <source>
        <strain evidence="2">pt0022</strain>
    </source>
</reference>
<dbReference type="InterPro" id="IPR039373">
    <property type="entry name" value="Peptidase_M28B"/>
</dbReference>
<dbReference type="SUPFAM" id="SSF53187">
    <property type="entry name" value="Zn-dependent exopeptidases"/>
    <property type="match status" value="1"/>
</dbReference>
<accession>A0AAF5PIM8</accession>
<evidence type="ECO:0000313" key="1">
    <source>
        <dbReference type="Proteomes" id="UP000093561"/>
    </source>
</evidence>
<dbReference type="AlphaFoldDB" id="A0AAF5PIM8"/>
<dbReference type="PANTHER" id="PTHR10404">
    <property type="entry name" value="N-ACETYLATED-ALPHA-LINKED ACIDIC DIPEPTIDASE"/>
    <property type="match status" value="1"/>
</dbReference>
<reference evidence="1" key="1">
    <citation type="submission" date="2015-03" db="EMBL/GenBank/DDBJ databases">
        <title>Wuchereria bancrofti Genome Sequencing Papua New Guinea Strain.</title>
        <authorList>
            <person name="Small S.T."/>
            <person name="Serre D."/>
            <person name="Zimmerman P.A."/>
        </authorList>
    </citation>
    <scope>NUCLEOTIDE SEQUENCE [LARGE SCALE GENOMIC DNA]</scope>
    <source>
        <strain evidence="1">pt0022</strain>
    </source>
</reference>